<keyword evidence="16" id="KW-0175">Coiled coil</keyword>
<dbReference type="SUPFAM" id="SSF55594">
    <property type="entry name" value="HPr-like"/>
    <property type="match status" value="1"/>
</dbReference>
<keyword evidence="12" id="KW-0479">Metal-binding</keyword>
<dbReference type="InterPro" id="IPR008731">
    <property type="entry name" value="PTS_EIN"/>
</dbReference>
<dbReference type="Proteomes" id="UP000002318">
    <property type="component" value="Chromosome"/>
</dbReference>
<dbReference type="InterPro" id="IPR040442">
    <property type="entry name" value="Pyrv_kinase-like_dom_sf"/>
</dbReference>
<dbReference type="KEGG" id="ssm:Spirs_2698"/>
<dbReference type="InterPro" id="IPR015813">
    <property type="entry name" value="Pyrv/PenolPyrv_kinase-like_dom"/>
</dbReference>
<dbReference type="NCBIfam" id="TIGR02364">
    <property type="entry name" value="dha_pts"/>
    <property type="match status" value="1"/>
</dbReference>
<proteinExistence type="inferred from homology"/>
<evidence type="ECO:0000256" key="10">
    <source>
        <dbReference type="ARBA" id="ARBA00022679"/>
    </source>
</evidence>
<dbReference type="Gene3D" id="3.30.1340.10">
    <property type="entry name" value="HPr-like"/>
    <property type="match status" value="1"/>
</dbReference>
<comment type="cofactor">
    <cofactor evidence="3">
        <name>Mg(2+)</name>
        <dbReference type="ChEBI" id="CHEBI:18420"/>
    </cofactor>
</comment>
<keyword evidence="8" id="KW-0963">Cytoplasm</keyword>
<dbReference type="CDD" id="cd00367">
    <property type="entry name" value="PTS-HPr_like"/>
    <property type="match status" value="1"/>
</dbReference>
<dbReference type="InterPro" id="IPR035895">
    <property type="entry name" value="HPr-like_sf"/>
</dbReference>
<dbReference type="GO" id="GO:0009401">
    <property type="term" value="P:phosphoenolpyruvate-dependent sugar phosphotransferase system"/>
    <property type="evidence" value="ECO:0007669"/>
    <property type="project" value="UniProtKB-KW"/>
</dbReference>
<dbReference type="PROSITE" id="PS00742">
    <property type="entry name" value="PEP_ENZYMES_2"/>
    <property type="match status" value="1"/>
</dbReference>
<dbReference type="PANTHER" id="PTHR46244">
    <property type="entry name" value="PHOSPHOENOLPYRUVATE-PROTEIN PHOSPHOTRANSFERASE"/>
    <property type="match status" value="1"/>
</dbReference>
<evidence type="ECO:0000256" key="17">
    <source>
        <dbReference type="SAM" id="MobiDB-lite"/>
    </source>
</evidence>
<dbReference type="InterPro" id="IPR000032">
    <property type="entry name" value="HPr-like"/>
</dbReference>
<dbReference type="InterPro" id="IPR008279">
    <property type="entry name" value="PEP-util_enz_mobile_dom"/>
</dbReference>
<feature type="domain" description="PTS EIIA type-4" evidence="18">
    <location>
        <begin position="1"/>
        <end position="158"/>
    </location>
</feature>
<dbReference type="InterPro" id="IPR006318">
    <property type="entry name" value="PTS_EI-like"/>
</dbReference>
<evidence type="ECO:0000256" key="6">
    <source>
        <dbReference type="ARBA" id="ARBA00007837"/>
    </source>
</evidence>
<dbReference type="Pfam" id="PF00391">
    <property type="entry name" value="PEP-utilizers"/>
    <property type="match status" value="1"/>
</dbReference>
<evidence type="ECO:0000256" key="3">
    <source>
        <dbReference type="ARBA" id="ARBA00001946"/>
    </source>
</evidence>
<dbReference type="RefSeq" id="WP_013255266.1">
    <property type="nucleotide sequence ID" value="NC_014364.1"/>
</dbReference>
<name>E1R8P8_SEDSS</name>
<comment type="catalytic activity">
    <reaction evidence="2">
        <text>dihydroxyacetone + phosphoenolpyruvate = dihydroxyacetone phosphate + pyruvate</text>
        <dbReference type="Rhea" id="RHEA:18381"/>
        <dbReference type="ChEBI" id="CHEBI:15361"/>
        <dbReference type="ChEBI" id="CHEBI:16016"/>
        <dbReference type="ChEBI" id="CHEBI:57642"/>
        <dbReference type="ChEBI" id="CHEBI:58702"/>
        <dbReference type="EC" id="2.7.1.121"/>
    </reaction>
</comment>
<evidence type="ECO:0000256" key="2">
    <source>
        <dbReference type="ARBA" id="ARBA00001113"/>
    </source>
</evidence>
<protein>
    <submittedName>
        <fullName evidence="20">Phosphoenolpyruvate-protein phosphotransferase</fullName>
    </submittedName>
</protein>
<keyword evidence="7" id="KW-0813">Transport</keyword>
<dbReference type="InterPro" id="IPR000121">
    <property type="entry name" value="PEP_util_C"/>
</dbReference>
<dbReference type="SUPFAM" id="SSF51621">
    <property type="entry name" value="Phosphoenolpyruvate/pyruvate domain"/>
    <property type="match status" value="1"/>
</dbReference>
<comment type="similarity">
    <text evidence="6">Belongs to the PEP-utilizing enzyme family.</text>
</comment>
<organism evidence="20 21">
    <name type="scientific">Sediminispirochaeta smaragdinae (strain DSM 11293 / JCM 15392 / SEBR 4228)</name>
    <name type="common">Spirochaeta smaragdinae</name>
    <dbReference type="NCBI Taxonomy" id="573413"/>
    <lineage>
        <taxon>Bacteria</taxon>
        <taxon>Pseudomonadati</taxon>
        <taxon>Spirochaetota</taxon>
        <taxon>Spirochaetia</taxon>
        <taxon>Spirochaetales</taxon>
        <taxon>Spirochaetaceae</taxon>
        <taxon>Sediminispirochaeta</taxon>
    </lineage>
</organism>
<dbReference type="Gene3D" id="3.20.20.60">
    <property type="entry name" value="Phosphoenolpyruvate-binding domains"/>
    <property type="match status" value="1"/>
</dbReference>
<evidence type="ECO:0000313" key="20">
    <source>
        <dbReference type="EMBL" id="ADK81805.1"/>
    </source>
</evidence>
<dbReference type="eggNOG" id="COG3412">
    <property type="taxonomic scope" value="Bacteria"/>
</dbReference>
<dbReference type="GO" id="GO:0016020">
    <property type="term" value="C:membrane"/>
    <property type="evidence" value="ECO:0007669"/>
    <property type="project" value="InterPro"/>
</dbReference>
<dbReference type="Pfam" id="PF02896">
    <property type="entry name" value="PEP-utilizers_C"/>
    <property type="match status" value="1"/>
</dbReference>
<keyword evidence="9" id="KW-0762">Sugar transport</keyword>
<evidence type="ECO:0000256" key="12">
    <source>
        <dbReference type="ARBA" id="ARBA00022723"/>
    </source>
</evidence>
<keyword evidence="13" id="KW-0418">Kinase</keyword>
<dbReference type="Pfam" id="PF03610">
    <property type="entry name" value="EIIA-man"/>
    <property type="match status" value="1"/>
</dbReference>
<keyword evidence="14" id="KW-0460">Magnesium</keyword>
<comment type="catalytic activity">
    <reaction evidence="1">
        <text>L-histidyl-[protein] + phosphoenolpyruvate = N(pros)-phospho-L-histidyl-[protein] + pyruvate</text>
        <dbReference type="Rhea" id="RHEA:23880"/>
        <dbReference type="Rhea" id="RHEA-COMP:9745"/>
        <dbReference type="Rhea" id="RHEA-COMP:9746"/>
        <dbReference type="ChEBI" id="CHEBI:15361"/>
        <dbReference type="ChEBI" id="CHEBI:29979"/>
        <dbReference type="ChEBI" id="CHEBI:58702"/>
        <dbReference type="ChEBI" id="CHEBI:64837"/>
        <dbReference type="EC" id="2.7.3.9"/>
    </reaction>
</comment>
<dbReference type="Pfam" id="PF00381">
    <property type="entry name" value="PTS-HPr"/>
    <property type="match status" value="1"/>
</dbReference>
<dbReference type="STRING" id="573413.Spirs_2698"/>
<dbReference type="SUPFAM" id="SSF52009">
    <property type="entry name" value="Phosphohistidine domain"/>
    <property type="match status" value="1"/>
</dbReference>
<dbReference type="AlphaFoldDB" id="E1R8P8"/>
<dbReference type="EMBL" id="CP002116">
    <property type="protein sequence ID" value="ADK81805.1"/>
    <property type="molecule type" value="Genomic_DNA"/>
</dbReference>
<dbReference type="InterPro" id="IPR023151">
    <property type="entry name" value="PEP_util_CS"/>
</dbReference>
<dbReference type="GO" id="GO:0046872">
    <property type="term" value="F:metal ion binding"/>
    <property type="evidence" value="ECO:0007669"/>
    <property type="project" value="UniProtKB-KW"/>
</dbReference>
<feature type="compositionally biased region" description="Low complexity" evidence="17">
    <location>
        <begin position="148"/>
        <end position="160"/>
    </location>
</feature>
<feature type="region of interest" description="Disordered" evidence="17">
    <location>
        <begin position="127"/>
        <end position="162"/>
    </location>
</feature>
<sequence length="840" mass="90291">MVGLVIVSHSRQLAEALVSLIRGTGNEAIPVVATGGVGEGAQELGTDAGDIVDAIGSVYSDEGVLVLTDLGSAVLSAELALEFLPDEQKPHIRISSAPLVEGAVSAAVQIGLGSSLQEVELEARGGLVPKQEHLDQPETSSSTDAPEADAVSSASGSVASETGNHVERVMTITNVHGLHARPAAKLIRLIGSFDAEVEVSNLSRKLGPVSGRSLNRLSSLNVLQNDRVRFSASGPQATSLLEAVEALIADNFGEAEEQLETIPRSESENPEGLIGISDGIAIGKAFLLTSHGFEAEKAFAEDRDTEARLFTEAVERVEADLAEKKRMLVSRLSEQELEIFDAHAILLRDPELFDETLKLIADEGYKAAYAWSLRVQEVSQAYESLSDAYLRQRAKDVRDVGAQLHDALVGKDGSGELLTGISSPVVLFADDLTPTQTASFDFSIVKGVVTRFGGPTSHTAILCRALGIPAVGGFADMESVADGTMVIIDGKAGAVSIDPQEEKLAEAREAEKQKREELERLRQKAEAPAISIDGSRVEVFANIASPRDAEAAIRNGAEGSGLFRTEFLFLNRKTAPTEEEQFGAFVKVGEAFGEKPVIIRTFDIGGDKQIDYMRLPDEANPFLGVRGLRLYETHRELFTAHIRAILRAAFSFNFQIMVPMVAEVDECIRIRSAIEEVHTDLEREGVQHRWPLPIGAMIETPAAALLAGKLASRVDFFSIGSNDLTQYIMAAERGNPNLVHFADPLHPAVLSAIKLAVESAHLHGKKIGVCGEMGSDRDGIAALLALGVDEISMSPAKIPEAKERIRSLDRSRLLSLLPHLEEEGSAKAIRSFLKELEEGR</sequence>
<dbReference type="PROSITE" id="PS00369">
    <property type="entry name" value="PTS_HPR_HIS"/>
    <property type="match status" value="1"/>
</dbReference>
<dbReference type="Gene3D" id="3.50.30.10">
    <property type="entry name" value="Phosphohistidine domain"/>
    <property type="match status" value="1"/>
</dbReference>
<dbReference type="InterPro" id="IPR036618">
    <property type="entry name" value="PtsI_HPr-bd_sf"/>
</dbReference>
<evidence type="ECO:0000256" key="14">
    <source>
        <dbReference type="ARBA" id="ARBA00022842"/>
    </source>
</evidence>
<evidence type="ECO:0000256" key="1">
    <source>
        <dbReference type="ARBA" id="ARBA00000683"/>
    </source>
</evidence>
<dbReference type="InterPro" id="IPR050499">
    <property type="entry name" value="PEP-utilizing_PTS_enzyme"/>
</dbReference>
<evidence type="ECO:0000256" key="13">
    <source>
        <dbReference type="ARBA" id="ARBA00022777"/>
    </source>
</evidence>
<dbReference type="InterPro" id="IPR012844">
    <property type="entry name" value="DhaM_N"/>
</dbReference>
<dbReference type="InterPro" id="IPR036637">
    <property type="entry name" value="Phosphohistidine_dom_sf"/>
</dbReference>
<dbReference type="eggNOG" id="COG1080">
    <property type="taxonomic scope" value="Bacteria"/>
</dbReference>
<dbReference type="GO" id="GO:0005737">
    <property type="term" value="C:cytoplasm"/>
    <property type="evidence" value="ECO:0007669"/>
    <property type="project" value="UniProtKB-SubCell"/>
</dbReference>
<evidence type="ECO:0000256" key="9">
    <source>
        <dbReference type="ARBA" id="ARBA00022597"/>
    </source>
</evidence>
<comment type="function">
    <text evidence="4">Component of the dihydroxyacetone kinase complex, which is responsible for the phosphoenolpyruvate (PEP)-dependent phosphorylation of dihydroxyacetone. DhaM serves as the phosphoryl donor. Is phosphorylated by phosphoenolpyruvate in an EI- and HPr-dependent reaction, and a phosphorelay system on histidine residues finally leads to phosphoryl transfer to DhaL and dihydroxyacetone.</text>
</comment>
<reference evidence="20 21" key="1">
    <citation type="journal article" date="2010" name="Stand. Genomic Sci.">
        <title>Complete genome sequence of Spirochaeta smaragdinae type strain (SEBR 4228).</title>
        <authorList>
            <person name="Mavromatis K."/>
            <person name="Yasawong M."/>
            <person name="Chertkov O."/>
            <person name="Lapidus A."/>
            <person name="Lucas S."/>
            <person name="Nolan M."/>
            <person name="Del Rio T.G."/>
            <person name="Tice H."/>
            <person name="Cheng J.F."/>
            <person name="Pitluck S."/>
            <person name="Liolios K."/>
            <person name="Ivanova N."/>
            <person name="Tapia R."/>
            <person name="Han C."/>
            <person name="Bruce D."/>
            <person name="Goodwin L."/>
            <person name="Pati A."/>
            <person name="Chen A."/>
            <person name="Palaniappan K."/>
            <person name="Land M."/>
            <person name="Hauser L."/>
            <person name="Chang Y.J."/>
            <person name="Jeffries C.D."/>
            <person name="Detter J.C."/>
            <person name="Rohde M."/>
            <person name="Brambilla E."/>
            <person name="Spring S."/>
            <person name="Goker M."/>
            <person name="Sikorski J."/>
            <person name="Woyke T."/>
            <person name="Bristow J."/>
            <person name="Eisen J.A."/>
            <person name="Markowitz V."/>
            <person name="Hugenholtz P."/>
            <person name="Klenk H.P."/>
            <person name="Kyrpides N.C."/>
        </authorList>
    </citation>
    <scope>NUCLEOTIDE SEQUENCE [LARGE SCALE GENOMIC DNA]</scope>
    <source>
        <strain evidence="21">DSM 11293 / JCM 15392 / SEBR 4228</strain>
    </source>
</reference>
<dbReference type="PANTHER" id="PTHR46244:SF6">
    <property type="entry name" value="PHOSPHOENOLPYRUVATE-PROTEIN PHOSPHOTRANSFERASE"/>
    <property type="match status" value="1"/>
</dbReference>
<dbReference type="eggNOG" id="COG1925">
    <property type="taxonomic scope" value="Bacteria"/>
</dbReference>
<dbReference type="PROSITE" id="PS51350">
    <property type="entry name" value="PTS_HPR_DOM"/>
    <property type="match status" value="1"/>
</dbReference>
<comment type="subcellular location">
    <subcellularLocation>
        <location evidence="5">Cytoplasm</location>
    </subcellularLocation>
</comment>
<keyword evidence="11" id="KW-0598">Phosphotransferase system</keyword>
<dbReference type="InterPro" id="IPR004701">
    <property type="entry name" value="PTS_EIIA_man-typ"/>
</dbReference>
<keyword evidence="10" id="KW-0808">Transferase</keyword>
<evidence type="ECO:0000256" key="16">
    <source>
        <dbReference type="SAM" id="Coils"/>
    </source>
</evidence>
<evidence type="ECO:0000256" key="11">
    <source>
        <dbReference type="ARBA" id="ARBA00022683"/>
    </source>
</evidence>
<dbReference type="Pfam" id="PF05524">
    <property type="entry name" value="PEP-utilisers_N"/>
    <property type="match status" value="1"/>
</dbReference>
<dbReference type="PROSITE" id="PS51096">
    <property type="entry name" value="PTS_EIIA_TYPE_4"/>
    <property type="match status" value="1"/>
</dbReference>
<evidence type="ECO:0000256" key="4">
    <source>
        <dbReference type="ARBA" id="ARBA00002788"/>
    </source>
</evidence>
<dbReference type="SUPFAM" id="SSF47831">
    <property type="entry name" value="Enzyme I of the PEP:sugar phosphotransferase system HPr-binding (sub)domain"/>
    <property type="match status" value="1"/>
</dbReference>
<evidence type="ECO:0000256" key="7">
    <source>
        <dbReference type="ARBA" id="ARBA00022448"/>
    </source>
</evidence>
<dbReference type="PRINTS" id="PR01736">
    <property type="entry name" value="PHPHTRNFRASE"/>
</dbReference>
<dbReference type="Gene3D" id="1.10.274.10">
    <property type="entry name" value="PtsI, HPr-binding domain"/>
    <property type="match status" value="1"/>
</dbReference>
<feature type="coiled-coil region" evidence="16">
    <location>
        <begin position="497"/>
        <end position="527"/>
    </location>
</feature>
<dbReference type="GO" id="GO:0008965">
    <property type="term" value="F:phosphoenolpyruvate-protein phosphotransferase activity"/>
    <property type="evidence" value="ECO:0007669"/>
    <property type="project" value="UniProtKB-EC"/>
</dbReference>
<gene>
    <name evidence="20" type="ordered locus">Spirs_2698</name>
</gene>
<comment type="subunit">
    <text evidence="15">Homodimer. The dihydroxyacetone kinase complex is composed of a homodimer of DhaM, a homodimer of DhaK and the subunit DhaL.</text>
</comment>
<keyword evidence="21" id="KW-1185">Reference proteome</keyword>
<dbReference type="NCBIfam" id="TIGR01417">
    <property type="entry name" value="PTS_I_fam"/>
    <property type="match status" value="1"/>
</dbReference>
<dbReference type="SUPFAM" id="SSF53062">
    <property type="entry name" value="PTS system fructose IIA component-like"/>
    <property type="match status" value="1"/>
</dbReference>
<dbReference type="Gene3D" id="3.40.50.510">
    <property type="entry name" value="Phosphotransferase system, mannose-type IIA component"/>
    <property type="match status" value="1"/>
</dbReference>
<dbReference type="InterPro" id="IPR036662">
    <property type="entry name" value="PTS_EIIA_man-typ_sf"/>
</dbReference>
<evidence type="ECO:0000256" key="8">
    <source>
        <dbReference type="ARBA" id="ARBA00022490"/>
    </source>
</evidence>
<evidence type="ECO:0000259" key="18">
    <source>
        <dbReference type="PROSITE" id="PS51096"/>
    </source>
</evidence>
<dbReference type="HOGENOM" id="CLU_007308_3_3_12"/>
<evidence type="ECO:0000256" key="15">
    <source>
        <dbReference type="ARBA" id="ARBA00046577"/>
    </source>
</evidence>
<dbReference type="InterPro" id="IPR001020">
    <property type="entry name" value="PTS_HPr_His_P_site"/>
</dbReference>
<accession>E1R8P8</accession>
<evidence type="ECO:0000256" key="5">
    <source>
        <dbReference type="ARBA" id="ARBA00004496"/>
    </source>
</evidence>
<dbReference type="OrthoDB" id="9765468at2"/>
<evidence type="ECO:0000259" key="19">
    <source>
        <dbReference type="PROSITE" id="PS51350"/>
    </source>
</evidence>
<evidence type="ECO:0000313" key="21">
    <source>
        <dbReference type="Proteomes" id="UP000002318"/>
    </source>
</evidence>
<dbReference type="GO" id="GO:0047324">
    <property type="term" value="F:phosphoenolpyruvate-glycerone phosphotransferase activity"/>
    <property type="evidence" value="ECO:0007669"/>
    <property type="project" value="UniProtKB-EC"/>
</dbReference>
<feature type="domain" description="HPr" evidence="19">
    <location>
        <begin position="165"/>
        <end position="255"/>
    </location>
</feature>